<proteinExistence type="predicted"/>
<gene>
    <name evidence="2" type="ORF">JJC05_03130</name>
</gene>
<dbReference type="EMBL" id="CP067378">
    <property type="protein sequence ID" value="QYS89358.1"/>
    <property type="molecule type" value="Genomic_DNA"/>
</dbReference>
<dbReference type="Proteomes" id="UP000824721">
    <property type="component" value="Chromosome"/>
</dbReference>
<protein>
    <submittedName>
        <fullName evidence="2">ATP-binding protein</fullName>
    </submittedName>
</protein>
<dbReference type="Pfam" id="PF02518">
    <property type="entry name" value="HATPase_c"/>
    <property type="match status" value="1"/>
</dbReference>
<sequence>MSITKHNIKAKSHILTLLGEELIGNDGLAIFELVKNSYDADATEVKVTFVDLNTPNQKIIIEDDGHGMSPNVIENVWLTIGTDFKRGANRKVSKKFKRVSLGNKGVGRLAVHKLAKEITVETQVEGDLFSSQFYINWNNLIKSKEYIQDLEVEIENVPNTIFEKGHGTRIILSGLVNKNWTRLLLRDLVRKIENIKNPFVKFPNFKIEISANDHHQEWLENIKTSSDILKDSLYQFEFEIKKWVSNDDDLPKDEDFAEYLWSYNFNSHPLMKIENEEIKARLIAKNLHITDLEQHALKNTFEIGDKLDFIDHKGRKKHLLNSDLYNIGTIKGKFYVFNLTKDIANLFFGGQIGAVKDFIKLNYGVKIFRDGIRVYNYGEQTDDWLELDYSKIQHAGSHFARKITIGAIELNLDESENGITEKTNREGFNENYYFFKLKTIVKEVFSKFENESKSDKEKVQEYIDKFKPVKNSGLSETIKELSISIKDKNLEKELSPLIKRVEKDYTEMRDVMVNSGMTGLNLGVVFHEIDREMRFINVDINKNEFDIENVRIRVKNLIQVLENFSPILKQNKKINIKASELVDKAKNININRFGFHNVVFSSPLLSNENPDFNIFGNGNLLISAISNIIDNSIYWVSNQKEIKGENFKGGIYIGTDLKSFNGNAIIIADNGSGFRLETEELIRAFVTSKPGGMGLGLYYVNLVMEMLGGKVLFPDNNDLDIPSVYNGACIVLVFPKK</sequence>
<reference evidence="2" key="1">
    <citation type="submission" date="2020-12" db="EMBL/GenBank/DDBJ databases">
        <title>Genome sequencing of genetic groups of Flavobacterium columnare.</title>
        <authorList>
            <person name="Waldbieser G.C."/>
            <person name="Griffin M.J."/>
            <person name="LaFrentz B.R."/>
        </authorList>
    </citation>
    <scope>NUCLEOTIDE SEQUENCE</scope>
    <source>
        <strain evidence="2">90-106</strain>
    </source>
</reference>
<dbReference type="SUPFAM" id="SSF55874">
    <property type="entry name" value="ATPase domain of HSP90 chaperone/DNA topoisomerase II/histidine kinase"/>
    <property type="match status" value="2"/>
</dbReference>
<dbReference type="InterPro" id="IPR003594">
    <property type="entry name" value="HATPase_dom"/>
</dbReference>
<dbReference type="AlphaFoldDB" id="A0A8G0PAD3"/>
<keyword evidence="2" id="KW-0547">Nucleotide-binding</keyword>
<organism evidence="2">
    <name type="scientific">Flavobacterium columnare</name>
    <dbReference type="NCBI Taxonomy" id="996"/>
    <lineage>
        <taxon>Bacteria</taxon>
        <taxon>Pseudomonadati</taxon>
        <taxon>Bacteroidota</taxon>
        <taxon>Flavobacteriia</taxon>
        <taxon>Flavobacteriales</taxon>
        <taxon>Flavobacteriaceae</taxon>
        <taxon>Flavobacterium</taxon>
    </lineage>
</organism>
<dbReference type="Pfam" id="PF13589">
    <property type="entry name" value="HATPase_c_3"/>
    <property type="match status" value="1"/>
</dbReference>
<name>A0A8G0PAD3_9FLAO</name>
<dbReference type="InterPro" id="IPR036890">
    <property type="entry name" value="HATPase_C_sf"/>
</dbReference>
<evidence type="ECO:0000313" key="2">
    <source>
        <dbReference type="EMBL" id="QYS89358.1"/>
    </source>
</evidence>
<dbReference type="KEGG" id="fdv:JJC05_03130"/>
<feature type="domain" description="Histidine kinase/HSP90-like ATPase" evidence="1">
    <location>
        <begin position="616"/>
        <end position="737"/>
    </location>
</feature>
<dbReference type="GO" id="GO:0005524">
    <property type="term" value="F:ATP binding"/>
    <property type="evidence" value="ECO:0007669"/>
    <property type="project" value="UniProtKB-KW"/>
</dbReference>
<evidence type="ECO:0000259" key="1">
    <source>
        <dbReference type="SMART" id="SM00387"/>
    </source>
</evidence>
<dbReference type="SMART" id="SM00387">
    <property type="entry name" value="HATPase_c"/>
    <property type="match status" value="2"/>
</dbReference>
<keyword evidence="2" id="KW-0067">ATP-binding</keyword>
<accession>A0A8G0PAD3</accession>
<dbReference type="Gene3D" id="3.30.565.10">
    <property type="entry name" value="Histidine kinase-like ATPase, C-terminal domain"/>
    <property type="match status" value="2"/>
</dbReference>
<feature type="domain" description="Histidine kinase/HSP90-like ATPase" evidence="1">
    <location>
        <begin position="23"/>
        <end position="141"/>
    </location>
</feature>